<proteinExistence type="predicted"/>
<dbReference type="Proteomes" id="UP001374535">
    <property type="component" value="Chromosome 8"/>
</dbReference>
<feature type="compositionally biased region" description="Polar residues" evidence="1">
    <location>
        <begin position="50"/>
        <end position="61"/>
    </location>
</feature>
<organism evidence="2 3">
    <name type="scientific">Vigna mungo</name>
    <name type="common">Black gram</name>
    <name type="synonym">Phaseolus mungo</name>
    <dbReference type="NCBI Taxonomy" id="3915"/>
    <lineage>
        <taxon>Eukaryota</taxon>
        <taxon>Viridiplantae</taxon>
        <taxon>Streptophyta</taxon>
        <taxon>Embryophyta</taxon>
        <taxon>Tracheophyta</taxon>
        <taxon>Spermatophyta</taxon>
        <taxon>Magnoliopsida</taxon>
        <taxon>eudicotyledons</taxon>
        <taxon>Gunneridae</taxon>
        <taxon>Pentapetalae</taxon>
        <taxon>rosids</taxon>
        <taxon>fabids</taxon>
        <taxon>Fabales</taxon>
        <taxon>Fabaceae</taxon>
        <taxon>Papilionoideae</taxon>
        <taxon>50 kb inversion clade</taxon>
        <taxon>NPAAA clade</taxon>
        <taxon>indigoferoid/millettioid clade</taxon>
        <taxon>Phaseoleae</taxon>
        <taxon>Vigna</taxon>
    </lineage>
</organism>
<gene>
    <name evidence="2" type="ORF">V8G54_026191</name>
</gene>
<keyword evidence="3" id="KW-1185">Reference proteome</keyword>
<dbReference type="AlphaFoldDB" id="A0AAQ3RMZ6"/>
<name>A0AAQ3RMZ6_VIGMU</name>
<dbReference type="EMBL" id="CP144693">
    <property type="protein sequence ID" value="WVZ00122.1"/>
    <property type="molecule type" value="Genomic_DNA"/>
</dbReference>
<reference evidence="2 3" key="1">
    <citation type="journal article" date="2023" name="Life. Sci Alliance">
        <title>Evolutionary insights into 3D genome organization and epigenetic landscape of Vigna mungo.</title>
        <authorList>
            <person name="Junaid A."/>
            <person name="Singh B."/>
            <person name="Bhatia S."/>
        </authorList>
    </citation>
    <scope>NUCLEOTIDE SEQUENCE [LARGE SCALE GENOMIC DNA]</scope>
    <source>
        <strain evidence="2">Urdbean</strain>
    </source>
</reference>
<sequence length="152" mass="16572">MECFRVLRRMGLFTFRLRFRAGITGAISVRTRSVRPNKNKPIPATPQPVPSSTARLPPKSSTRAYGLLSEGEAQRSVNFTRTREQGHTEVPTCMEPLSCCSDRTASFTGSSITGESVNFMLLSSFDSSTTHATQDVGLLFVLGSGLREVVGL</sequence>
<feature type="region of interest" description="Disordered" evidence="1">
    <location>
        <begin position="32"/>
        <end position="61"/>
    </location>
</feature>
<evidence type="ECO:0000313" key="3">
    <source>
        <dbReference type="Proteomes" id="UP001374535"/>
    </source>
</evidence>
<evidence type="ECO:0000256" key="1">
    <source>
        <dbReference type="SAM" id="MobiDB-lite"/>
    </source>
</evidence>
<protein>
    <submittedName>
        <fullName evidence="2">Uncharacterized protein</fullName>
    </submittedName>
</protein>
<accession>A0AAQ3RMZ6</accession>
<evidence type="ECO:0000313" key="2">
    <source>
        <dbReference type="EMBL" id="WVZ00122.1"/>
    </source>
</evidence>